<dbReference type="GO" id="GO:0003677">
    <property type="term" value="F:DNA binding"/>
    <property type="evidence" value="ECO:0007669"/>
    <property type="project" value="InterPro"/>
</dbReference>
<dbReference type="OrthoDB" id="424974at2759"/>
<feature type="region of interest" description="Disordered" evidence="4">
    <location>
        <begin position="1"/>
        <end position="32"/>
    </location>
</feature>
<dbReference type="CDD" id="cd12148">
    <property type="entry name" value="fungal_TF_MHR"/>
    <property type="match status" value="1"/>
</dbReference>
<keyword evidence="3" id="KW-0539">Nucleus</keyword>
<evidence type="ECO:0000313" key="6">
    <source>
        <dbReference type="EMBL" id="KAF1991434.1"/>
    </source>
</evidence>
<dbReference type="GO" id="GO:0006351">
    <property type="term" value="P:DNA-templated transcription"/>
    <property type="evidence" value="ECO:0007669"/>
    <property type="project" value="InterPro"/>
</dbReference>
<dbReference type="SUPFAM" id="SSF57701">
    <property type="entry name" value="Zn2/Cys6 DNA-binding domain"/>
    <property type="match status" value="1"/>
</dbReference>
<dbReference type="Gene3D" id="4.10.240.10">
    <property type="entry name" value="Zn(2)-C6 fungal-type DNA-binding domain"/>
    <property type="match status" value="1"/>
</dbReference>
<dbReference type="GO" id="GO:0000981">
    <property type="term" value="F:DNA-binding transcription factor activity, RNA polymerase II-specific"/>
    <property type="evidence" value="ECO:0007669"/>
    <property type="project" value="InterPro"/>
</dbReference>
<keyword evidence="2" id="KW-0479">Metal-binding</keyword>
<dbReference type="PANTHER" id="PTHR31001">
    <property type="entry name" value="UNCHARACTERIZED TRANSCRIPTIONAL REGULATORY PROTEIN"/>
    <property type="match status" value="1"/>
</dbReference>
<dbReference type="GO" id="GO:0005634">
    <property type="term" value="C:nucleus"/>
    <property type="evidence" value="ECO:0007669"/>
    <property type="project" value="UniProtKB-SubCell"/>
</dbReference>
<sequence>MVMATDTPSSGSPRSEQETETQTLSTPPRPCRSCHSCNSKKIRCDKRSPCSACTRAARPCTYPPAGPRIRRTKKSIMADMAVRIAGLEKDLSHRRQGKEISREKSPSRSLRSPSSARRDVLVQDGNSSQYFNEIIMSRVIEEDKNVQTVLQFRQMPDSAYPHTIYPFNALGILSLPCPSTPPATFHPSKPAAVTLWNLYIDGVENFIGLKLLHVPTDEVKVFSVVDDPRSASYEDLALNYAIYFSSAISLDDSAVPSTLGVDKQMFLLQCKTGLEQAAAYGNFLNRPTTTGLKALAIYFSALRIHNRGKGVWILNGLAIRIAQSLGLHRDGTHLSLSPFAAETRRRLWWHLLCRDSRAGEDYGLENTSNLLLTSDVRLPLNIDDTDLSPEMERMPVEKKGFTAMTFSLVNIELGKAMQRIAAVASNETSRTQIIQETKARIDALLVHCNPVIPQQRMALLCSQFLLRKLDFITRLHRIFLQRRSPSSASQAPTADFATEANLFEALQILETSLHRNDALLQKYAWATKAYPQYHVWMYVLWHLCVRPEGPGVERAWAVVDALFTREIYDEEEEGSIGAGSKSAVLKALRAKALTLRKSASGAGCQDGGNAIVGPSHGGVECQGTGLSEQTVESASSEGQNFIADLDGDLDWEALIQGFQFDAPEVF</sequence>
<dbReference type="GO" id="GO:0008270">
    <property type="term" value="F:zinc ion binding"/>
    <property type="evidence" value="ECO:0007669"/>
    <property type="project" value="InterPro"/>
</dbReference>
<dbReference type="Pfam" id="PF04082">
    <property type="entry name" value="Fungal_trans"/>
    <property type="match status" value="1"/>
</dbReference>
<dbReference type="InterPro" id="IPR001138">
    <property type="entry name" value="Zn2Cys6_DnaBD"/>
</dbReference>
<evidence type="ECO:0000256" key="4">
    <source>
        <dbReference type="SAM" id="MobiDB-lite"/>
    </source>
</evidence>
<dbReference type="InterPro" id="IPR036864">
    <property type="entry name" value="Zn2-C6_fun-type_DNA-bd_sf"/>
</dbReference>
<evidence type="ECO:0000256" key="2">
    <source>
        <dbReference type="ARBA" id="ARBA00022723"/>
    </source>
</evidence>
<feature type="compositionally biased region" description="Polar residues" evidence="4">
    <location>
        <begin position="1"/>
        <end position="14"/>
    </location>
</feature>
<dbReference type="SMART" id="SM00906">
    <property type="entry name" value="Fungal_trans"/>
    <property type="match status" value="1"/>
</dbReference>
<evidence type="ECO:0000313" key="7">
    <source>
        <dbReference type="Proteomes" id="UP000800041"/>
    </source>
</evidence>
<dbReference type="PROSITE" id="PS50048">
    <property type="entry name" value="ZN2_CY6_FUNGAL_2"/>
    <property type="match status" value="1"/>
</dbReference>
<dbReference type="Proteomes" id="UP000800041">
    <property type="component" value="Unassembled WGS sequence"/>
</dbReference>
<evidence type="ECO:0000256" key="1">
    <source>
        <dbReference type="ARBA" id="ARBA00004123"/>
    </source>
</evidence>
<dbReference type="InterPro" id="IPR007219">
    <property type="entry name" value="XnlR_reg_dom"/>
</dbReference>
<dbReference type="EMBL" id="ML977139">
    <property type="protein sequence ID" value="KAF1991434.1"/>
    <property type="molecule type" value="Genomic_DNA"/>
</dbReference>
<feature type="domain" description="Zn(2)-C6 fungal-type" evidence="5">
    <location>
        <begin position="33"/>
        <end position="62"/>
    </location>
</feature>
<dbReference type="InterPro" id="IPR050613">
    <property type="entry name" value="Sec_Metabolite_Reg"/>
</dbReference>
<gene>
    <name evidence="6" type="ORF">K402DRAFT_400177</name>
</gene>
<feature type="region of interest" description="Disordered" evidence="4">
    <location>
        <begin position="87"/>
        <end position="121"/>
    </location>
</feature>
<evidence type="ECO:0000256" key="3">
    <source>
        <dbReference type="ARBA" id="ARBA00023242"/>
    </source>
</evidence>
<comment type="subcellular location">
    <subcellularLocation>
        <location evidence="1">Nucleus</location>
    </subcellularLocation>
</comment>
<proteinExistence type="predicted"/>
<dbReference type="Pfam" id="PF00172">
    <property type="entry name" value="Zn_clus"/>
    <property type="match status" value="1"/>
</dbReference>
<protein>
    <recommendedName>
        <fullName evidence="5">Zn(2)-C6 fungal-type domain-containing protein</fullName>
    </recommendedName>
</protein>
<dbReference type="CDD" id="cd00067">
    <property type="entry name" value="GAL4"/>
    <property type="match status" value="1"/>
</dbReference>
<dbReference type="SMART" id="SM00066">
    <property type="entry name" value="GAL4"/>
    <property type="match status" value="1"/>
</dbReference>
<name>A0A6G1HED5_9PEZI</name>
<accession>A0A6G1HED5</accession>
<feature type="compositionally biased region" description="Basic and acidic residues" evidence="4">
    <location>
        <begin position="87"/>
        <end position="106"/>
    </location>
</feature>
<evidence type="ECO:0000259" key="5">
    <source>
        <dbReference type="PROSITE" id="PS50048"/>
    </source>
</evidence>
<dbReference type="PANTHER" id="PTHR31001:SF57">
    <property type="entry name" value="ZN(II)2CYS6 TRANSCRIPTION FACTOR (EUROFUNG)"/>
    <property type="match status" value="1"/>
</dbReference>
<organism evidence="6 7">
    <name type="scientific">Aulographum hederae CBS 113979</name>
    <dbReference type="NCBI Taxonomy" id="1176131"/>
    <lineage>
        <taxon>Eukaryota</taxon>
        <taxon>Fungi</taxon>
        <taxon>Dikarya</taxon>
        <taxon>Ascomycota</taxon>
        <taxon>Pezizomycotina</taxon>
        <taxon>Dothideomycetes</taxon>
        <taxon>Pleosporomycetidae</taxon>
        <taxon>Aulographales</taxon>
        <taxon>Aulographaceae</taxon>
    </lineage>
</organism>
<keyword evidence="7" id="KW-1185">Reference proteome</keyword>
<dbReference type="AlphaFoldDB" id="A0A6G1HED5"/>
<reference evidence="6" key="1">
    <citation type="journal article" date="2020" name="Stud. Mycol.">
        <title>101 Dothideomycetes genomes: a test case for predicting lifestyles and emergence of pathogens.</title>
        <authorList>
            <person name="Haridas S."/>
            <person name="Albert R."/>
            <person name="Binder M."/>
            <person name="Bloem J."/>
            <person name="Labutti K."/>
            <person name="Salamov A."/>
            <person name="Andreopoulos B."/>
            <person name="Baker S."/>
            <person name="Barry K."/>
            <person name="Bills G."/>
            <person name="Bluhm B."/>
            <person name="Cannon C."/>
            <person name="Castanera R."/>
            <person name="Culley D."/>
            <person name="Daum C."/>
            <person name="Ezra D."/>
            <person name="Gonzalez J."/>
            <person name="Henrissat B."/>
            <person name="Kuo A."/>
            <person name="Liang C."/>
            <person name="Lipzen A."/>
            <person name="Lutzoni F."/>
            <person name="Magnuson J."/>
            <person name="Mondo S."/>
            <person name="Nolan M."/>
            <person name="Ohm R."/>
            <person name="Pangilinan J."/>
            <person name="Park H.-J."/>
            <person name="Ramirez L."/>
            <person name="Alfaro M."/>
            <person name="Sun H."/>
            <person name="Tritt A."/>
            <person name="Yoshinaga Y."/>
            <person name="Zwiers L.-H."/>
            <person name="Turgeon B."/>
            <person name="Goodwin S."/>
            <person name="Spatafora J."/>
            <person name="Crous P."/>
            <person name="Grigoriev I."/>
        </authorList>
    </citation>
    <scope>NUCLEOTIDE SEQUENCE</scope>
    <source>
        <strain evidence="6">CBS 113979</strain>
    </source>
</reference>